<dbReference type="Pfam" id="PF00512">
    <property type="entry name" value="HisKA"/>
    <property type="match status" value="1"/>
</dbReference>
<evidence type="ECO:0000256" key="13">
    <source>
        <dbReference type="ARBA" id="ARBA00023136"/>
    </source>
</evidence>
<evidence type="ECO:0000256" key="5">
    <source>
        <dbReference type="ARBA" id="ARBA00022553"/>
    </source>
</evidence>
<dbReference type="PANTHER" id="PTHR45528:SF1">
    <property type="entry name" value="SENSOR HISTIDINE KINASE CPXA"/>
    <property type="match status" value="1"/>
</dbReference>
<dbReference type="InterPro" id="IPR050398">
    <property type="entry name" value="HssS/ArlS-like"/>
</dbReference>
<dbReference type="SMART" id="SM00387">
    <property type="entry name" value="HATPase_c"/>
    <property type="match status" value="1"/>
</dbReference>
<evidence type="ECO:0000313" key="18">
    <source>
        <dbReference type="Proteomes" id="UP000481043"/>
    </source>
</evidence>
<name>A0A6M0QB06_9BACI</name>
<keyword evidence="12" id="KW-0902">Two-component regulatory system</keyword>
<dbReference type="SMART" id="SM00388">
    <property type="entry name" value="HisKA"/>
    <property type="match status" value="1"/>
</dbReference>
<keyword evidence="5" id="KW-0597">Phosphoprotein</keyword>
<keyword evidence="14" id="KW-0175">Coiled coil</keyword>
<dbReference type="InterPro" id="IPR005467">
    <property type="entry name" value="His_kinase_dom"/>
</dbReference>
<dbReference type="InterPro" id="IPR004358">
    <property type="entry name" value="Sig_transdc_His_kin-like_C"/>
</dbReference>
<evidence type="ECO:0000256" key="9">
    <source>
        <dbReference type="ARBA" id="ARBA00022777"/>
    </source>
</evidence>
<dbReference type="InterPro" id="IPR003661">
    <property type="entry name" value="HisK_dim/P_dom"/>
</dbReference>
<feature type="transmembrane region" description="Helical" evidence="15">
    <location>
        <begin position="254"/>
        <end position="275"/>
    </location>
</feature>
<dbReference type="InterPro" id="IPR036097">
    <property type="entry name" value="HisK_dim/P_sf"/>
</dbReference>
<dbReference type="AlphaFoldDB" id="A0A6M0QB06"/>
<evidence type="ECO:0000256" key="8">
    <source>
        <dbReference type="ARBA" id="ARBA00022741"/>
    </source>
</evidence>
<proteinExistence type="predicted"/>
<keyword evidence="13 15" id="KW-0472">Membrane</keyword>
<keyword evidence="4" id="KW-1003">Cell membrane</keyword>
<keyword evidence="11 15" id="KW-1133">Transmembrane helix</keyword>
<feature type="transmembrane region" description="Helical" evidence="15">
    <location>
        <begin position="375"/>
        <end position="393"/>
    </location>
</feature>
<evidence type="ECO:0000256" key="14">
    <source>
        <dbReference type="SAM" id="Coils"/>
    </source>
</evidence>
<keyword evidence="9 17" id="KW-0418">Kinase</keyword>
<reference evidence="17 18" key="1">
    <citation type="submission" date="2020-02" db="EMBL/GenBank/DDBJ databases">
        <title>Bacillus aquiflavi sp. nov., isolated from yellow water of strong flavor Chinese baijiu in Yibin region of China.</title>
        <authorList>
            <person name="Xie J."/>
        </authorList>
    </citation>
    <scope>NUCLEOTIDE SEQUENCE [LARGE SCALE GENOMIC DNA]</scope>
    <source>
        <strain evidence="17 18">SA4</strain>
    </source>
</reference>
<dbReference type="Gene3D" id="3.30.565.10">
    <property type="entry name" value="Histidine kinase-like ATPase, C-terminal domain"/>
    <property type="match status" value="1"/>
</dbReference>
<evidence type="ECO:0000256" key="7">
    <source>
        <dbReference type="ARBA" id="ARBA00022692"/>
    </source>
</evidence>
<dbReference type="GO" id="GO:0005886">
    <property type="term" value="C:plasma membrane"/>
    <property type="evidence" value="ECO:0007669"/>
    <property type="project" value="UniProtKB-SubCell"/>
</dbReference>
<organism evidence="17 18">
    <name type="scientific">Bacillus mesophilus</name>
    <dbReference type="NCBI Taxonomy" id="1808955"/>
    <lineage>
        <taxon>Bacteria</taxon>
        <taxon>Bacillati</taxon>
        <taxon>Bacillota</taxon>
        <taxon>Bacilli</taxon>
        <taxon>Bacillales</taxon>
        <taxon>Bacillaceae</taxon>
        <taxon>Bacillus</taxon>
    </lineage>
</organism>
<gene>
    <name evidence="17" type="ORF">G4D63_17840</name>
</gene>
<comment type="subcellular location">
    <subcellularLocation>
        <location evidence="2">Cell membrane</location>
        <topology evidence="2">Multi-pass membrane protein</topology>
    </subcellularLocation>
</comment>
<evidence type="ECO:0000256" key="4">
    <source>
        <dbReference type="ARBA" id="ARBA00022475"/>
    </source>
</evidence>
<dbReference type="SUPFAM" id="SSF47384">
    <property type="entry name" value="Homodimeric domain of signal transducing histidine kinase"/>
    <property type="match status" value="1"/>
</dbReference>
<feature type="transmembrane region" description="Helical" evidence="15">
    <location>
        <begin position="12"/>
        <end position="32"/>
    </location>
</feature>
<feature type="coiled-coil region" evidence="14">
    <location>
        <begin position="87"/>
        <end position="167"/>
    </location>
</feature>
<feature type="transmembrane region" description="Helical" evidence="15">
    <location>
        <begin position="295"/>
        <end position="313"/>
    </location>
</feature>
<keyword evidence="10" id="KW-0067">ATP-binding</keyword>
<evidence type="ECO:0000313" key="17">
    <source>
        <dbReference type="EMBL" id="NEY73581.1"/>
    </source>
</evidence>
<dbReference type="FunFam" id="1.10.287.130:FF:000008">
    <property type="entry name" value="Two-component sensor histidine kinase"/>
    <property type="match status" value="1"/>
</dbReference>
<sequence>MDIKLKNKQFIMFVIIGFLFFFGIAKLMPYSYSSLQHYKGSYFETDQFANQVVEFLLLFNLTTQSSNVTVDSFEVEERKEFFSSQLSEKTASILAEYEEKIAESNENNDKEAVDVLIKEQDEKITSLEKEFTKSDEEIEKIILEEKNSQLEEEMEFSQSRFKEEQRDFQYYIEDQDGKVYSNVKGKNETQLENESYYFQNFPYHTKSTDQLTEVNRMFITEGMSGYIAVSKTDQNYHGLLIEEMYDFIDEKKRFFLNFTLGIISLLSSVFLAFKVRKQIYILAKPFIALYVKTNIDLKFLIFGFTSFFLLLFIDAINDHFTGLLLFGITLVLWSGQLYLVNQKSSTLKEEWKNSWVLQQKEVLDRKLLNKPLFKILLLLTIAFLTGTSVVFFQYNSHPIFYFAFAGFIGLCLLVYVLKKLAYFQVILKASEDMTLGIDSKELIVKGKGPLADLASNLNKLKEGVRFSQKAQAKSERLKTELISNVSHDLRTPLTSIINYTGFLKNKGLSEDERDNYIEIIDRKSQRLKVLIDDLFEVSKMASGEIELNLEKVDIVQLVKQTMGEYDEQIKNSNLDFKVSSNQSKMYTMVDGGKMWRVFDNIISNILKYSLDHSRVYIKTEEVNNEIIITFKNISKYDLKENIDELFERFKRGDDSRHTEGSGLGLAIAKSIVDHHEGQLDIELDGDLFKTVVTLKK</sequence>
<evidence type="ECO:0000256" key="3">
    <source>
        <dbReference type="ARBA" id="ARBA00012438"/>
    </source>
</evidence>
<dbReference type="InterPro" id="IPR003594">
    <property type="entry name" value="HATPase_dom"/>
</dbReference>
<dbReference type="RefSeq" id="WP_163181269.1">
    <property type="nucleotide sequence ID" value="NZ_JAAIWM010000008.1"/>
</dbReference>
<evidence type="ECO:0000256" key="15">
    <source>
        <dbReference type="SAM" id="Phobius"/>
    </source>
</evidence>
<keyword evidence="7 15" id="KW-0812">Transmembrane</keyword>
<dbReference type="Gene3D" id="1.10.287.130">
    <property type="match status" value="1"/>
</dbReference>
<dbReference type="PRINTS" id="PR00344">
    <property type="entry name" value="BCTRLSENSOR"/>
</dbReference>
<feature type="transmembrane region" description="Helical" evidence="15">
    <location>
        <begin position="319"/>
        <end position="340"/>
    </location>
</feature>
<dbReference type="Pfam" id="PF02518">
    <property type="entry name" value="HATPase_c"/>
    <property type="match status" value="1"/>
</dbReference>
<evidence type="ECO:0000256" key="12">
    <source>
        <dbReference type="ARBA" id="ARBA00023012"/>
    </source>
</evidence>
<dbReference type="PROSITE" id="PS50109">
    <property type="entry name" value="HIS_KIN"/>
    <property type="match status" value="1"/>
</dbReference>
<dbReference type="CDD" id="cd00082">
    <property type="entry name" value="HisKA"/>
    <property type="match status" value="1"/>
</dbReference>
<accession>A0A6M0QB06</accession>
<evidence type="ECO:0000256" key="11">
    <source>
        <dbReference type="ARBA" id="ARBA00022989"/>
    </source>
</evidence>
<keyword evidence="6" id="KW-0808">Transferase</keyword>
<dbReference type="PANTHER" id="PTHR45528">
    <property type="entry name" value="SENSOR HISTIDINE KINASE CPXA"/>
    <property type="match status" value="1"/>
</dbReference>
<comment type="catalytic activity">
    <reaction evidence="1">
        <text>ATP + protein L-histidine = ADP + protein N-phospho-L-histidine.</text>
        <dbReference type="EC" id="2.7.13.3"/>
    </reaction>
</comment>
<keyword evidence="8" id="KW-0547">Nucleotide-binding</keyword>
<dbReference type="Proteomes" id="UP000481043">
    <property type="component" value="Unassembled WGS sequence"/>
</dbReference>
<protein>
    <recommendedName>
        <fullName evidence="3">histidine kinase</fullName>
        <ecNumber evidence="3">2.7.13.3</ecNumber>
    </recommendedName>
</protein>
<evidence type="ECO:0000256" key="10">
    <source>
        <dbReference type="ARBA" id="ARBA00022840"/>
    </source>
</evidence>
<dbReference type="FunFam" id="3.30.565.10:FF:000013">
    <property type="entry name" value="Two-component sensor histidine kinase"/>
    <property type="match status" value="1"/>
</dbReference>
<keyword evidence="18" id="KW-1185">Reference proteome</keyword>
<dbReference type="GO" id="GO:0000155">
    <property type="term" value="F:phosphorelay sensor kinase activity"/>
    <property type="evidence" value="ECO:0007669"/>
    <property type="project" value="InterPro"/>
</dbReference>
<dbReference type="InterPro" id="IPR036890">
    <property type="entry name" value="HATPase_C_sf"/>
</dbReference>
<feature type="domain" description="Histidine kinase" evidence="16">
    <location>
        <begin position="484"/>
        <end position="696"/>
    </location>
</feature>
<comment type="caution">
    <text evidence="17">The sequence shown here is derived from an EMBL/GenBank/DDBJ whole genome shotgun (WGS) entry which is preliminary data.</text>
</comment>
<evidence type="ECO:0000259" key="16">
    <source>
        <dbReference type="PROSITE" id="PS50109"/>
    </source>
</evidence>
<evidence type="ECO:0000256" key="6">
    <source>
        <dbReference type="ARBA" id="ARBA00022679"/>
    </source>
</evidence>
<evidence type="ECO:0000256" key="1">
    <source>
        <dbReference type="ARBA" id="ARBA00000085"/>
    </source>
</evidence>
<feature type="transmembrane region" description="Helical" evidence="15">
    <location>
        <begin position="399"/>
        <end position="417"/>
    </location>
</feature>
<dbReference type="EMBL" id="JAAIWM010000008">
    <property type="protein sequence ID" value="NEY73581.1"/>
    <property type="molecule type" value="Genomic_DNA"/>
</dbReference>
<dbReference type="EC" id="2.7.13.3" evidence="3"/>
<evidence type="ECO:0000256" key="2">
    <source>
        <dbReference type="ARBA" id="ARBA00004651"/>
    </source>
</evidence>
<dbReference type="GO" id="GO:0005524">
    <property type="term" value="F:ATP binding"/>
    <property type="evidence" value="ECO:0007669"/>
    <property type="project" value="UniProtKB-KW"/>
</dbReference>
<dbReference type="SUPFAM" id="SSF55874">
    <property type="entry name" value="ATPase domain of HSP90 chaperone/DNA topoisomerase II/histidine kinase"/>
    <property type="match status" value="1"/>
</dbReference>